<accession>B5GZ04</accession>
<dbReference type="Proteomes" id="UP000002357">
    <property type="component" value="Chromosome"/>
</dbReference>
<reference evidence="1 2" key="1">
    <citation type="journal article" date="2010" name="Genome Biol. Evol.">
        <title>The sequence of a 1.8-mb bacterial linear plasmid reveals a rich evolutionary reservoir of secondary metabolic pathways.</title>
        <authorList>
            <person name="Medema M.H."/>
            <person name="Trefzer A."/>
            <person name="Kovalchuk A."/>
            <person name="van den Berg M."/>
            <person name="Mueller U."/>
            <person name="Heijne W."/>
            <person name="Wu L."/>
            <person name="Alam M.T."/>
            <person name="Ronning C.M."/>
            <person name="Nierman W.C."/>
            <person name="Bovenberg R.A.L."/>
            <person name="Breitling R."/>
            <person name="Takano E."/>
        </authorList>
    </citation>
    <scope>NUCLEOTIDE SEQUENCE [LARGE SCALE GENOMIC DNA]</scope>
    <source>
        <strain evidence="2">ATCC 27064 / DSM 738 / JCM 4710 / NBRC 13307 / NCIMB 12785 / NRRL 3585 / VKM Ac-602</strain>
    </source>
</reference>
<evidence type="ECO:0000313" key="1">
    <source>
        <dbReference type="EMBL" id="EFG05677.1"/>
    </source>
</evidence>
<proteinExistence type="predicted"/>
<dbReference type="AlphaFoldDB" id="B5GZ04"/>
<organism evidence="1 2">
    <name type="scientific">Streptomyces clavuligerus</name>
    <dbReference type="NCBI Taxonomy" id="1901"/>
    <lineage>
        <taxon>Bacteria</taxon>
        <taxon>Bacillati</taxon>
        <taxon>Actinomycetota</taxon>
        <taxon>Actinomycetes</taxon>
        <taxon>Kitasatosporales</taxon>
        <taxon>Streptomycetaceae</taxon>
        <taxon>Streptomyces</taxon>
    </lineage>
</organism>
<gene>
    <name evidence="1" type="ORF">SCLAV_0601</name>
</gene>
<evidence type="ECO:0000313" key="2">
    <source>
        <dbReference type="Proteomes" id="UP000002357"/>
    </source>
</evidence>
<name>B5GZ04_STRCL</name>
<protein>
    <submittedName>
        <fullName evidence="1">Uncharacterized protein</fullName>
    </submittedName>
</protein>
<keyword evidence="2" id="KW-1185">Reference proteome</keyword>
<dbReference type="EMBL" id="CM000913">
    <property type="protein sequence ID" value="EFG05677.1"/>
    <property type="molecule type" value="Genomic_DNA"/>
</dbReference>
<sequence length="62" mass="6506">MSLWISAGLTGGFGIGSCTSPTSSGTSTLYIPVEVYVHLPRKVGTTAGQSSLRRRTSAPLFF</sequence>